<dbReference type="InterPro" id="IPR029071">
    <property type="entry name" value="Ubiquitin-like_domsf"/>
</dbReference>
<evidence type="ECO:0000256" key="4">
    <source>
        <dbReference type="SAM" id="MobiDB-lite"/>
    </source>
</evidence>
<dbReference type="Pfam" id="PF22562">
    <property type="entry name" value="UBA_7"/>
    <property type="match status" value="1"/>
</dbReference>
<dbReference type="AlphaFoldDB" id="A0A0H2QZU9"/>
<keyword evidence="3" id="KW-0175">Coiled coil</keyword>
<evidence type="ECO:0000313" key="7">
    <source>
        <dbReference type="EMBL" id="KLO05040.1"/>
    </source>
</evidence>
<feature type="compositionally biased region" description="Basic and acidic residues" evidence="4">
    <location>
        <begin position="274"/>
        <end position="283"/>
    </location>
</feature>
<accession>A0A0H2QZU9</accession>
<dbReference type="SUPFAM" id="SSF54236">
    <property type="entry name" value="Ubiquitin-like"/>
    <property type="match status" value="1"/>
</dbReference>
<dbReference type="GO" id="GO:0005737">
    <property type="term" value="C:cytoplasm"/>
    <property type="evidence" value="ECO:0007669"/>
    <property type="project" value="UniProtKB-SubCell"/>
</dbReference>
<proteinExistence type="predicted"/>
<gene>
    <name evidence="7" type="ORF">SCHPADRAFT_911285</name>
</gene>
<name>A0A0H2QZU9_9AGAM</name>
<evidence type="ECO:0008006" key="9">
    <source>
        <dbReference type="Google" id="ProtNLM"/>
    </source>
</evidence>
<protein>
    <recommendedName>
        <fullName evidence="9">UBX domain-containing protein</fullName>
    </recommendedName>
</protein>
<dbReference type="InParanoid" id="A0A0H2QZU9"/>
<dbReference type="SUPFAM" id="SSF46934">
    <property type="entry name" value="UBA-like"/>
    <property type="match status" value="1"/>
</dbReference>
<dbReference type="InterPro" id="IPR015940">
    <property type="entry name" value="UBA"/>
</dbReference>
<organism evidence="7 8">
    <name type="scientific">Schizopora paradoxa</name>
    <dbReference type="NCBI Taxonomy" id="27342"/>
    <lineage>
        <taxon>Eukaryota</taxon>
        <taxon>Fungi</taxon>
        <taxon>Dikarya</taxon>
        <taxon>Basidiomycota</taxon>
        <taxon>Agaricomycotina</taxon>
        <taxon>Agaricomycetes</taxon>
        <taxon>Hymenochaetales</taxon>
        <taxon>Schizoporaceae</taxon>
        <taxon>Schizopora</taxon>
    </lineage>
</organism>
<dbReference type="GO" id="GO:0005634">
    <property type="term" value="C:nucleus"/>
    <property type="evidence" value="ECO:0007669"/>
    <property type="project" value="TreeGrafter"/>
</dbReference>
<dbReference type="Gene3D" id="3.10.20.90">
    <property type="entry name" value="Phosphatidylinositol 3-kinase Catalytic Subunit, Chain A, domain 1"/>
    <property type="match status" value="1"/>
</dbReference>
<evidence type="ECO:0000259" key="5">
    <source>
        <dbReference type="PROSITE" id="PS50030"/>
    </source>
</evidence>
<dbReference type="Gene3D" id="1.10.8.10">
    <property type="entry name" value="DNA helicase RuvA subunit, C-terminal domain"/>
    <property type="match status" value="1"/>
</dbReference>
<feature type="compositionally biased region" description="Basic and acidic residues" evidence="4">
    <location>
        <begin position="202"/>
        <end position="219"/>
    </location>
</feature>
<dbReference type="PROSITE" id="PS50030">
    <property type="entry name" value="UBA"/>
    <property type="match status" value="1"/>
</dbReference>
<dbReference type="OrthoDB" id="10254930at2759"/>
<evidence type="ECO:0000313" key="8">
    <source>
        <dbReference type="Proteomes" id="UP000053477"/>
    </source>
</evidence>
<evidence type="ECO:0000256" key="3">
    <source>
        <dbReference type="ARBA" id="ARBA00023054"/>
    </source>
</evidence>
<dbReference type="SMART" id="SM00166">
    <property type="entry name" value="UBX"/>
    <property type="match status" value="1"/>
</dbReference>
<dbReference type="InterPro" id="IPR001012">
    <property type="entry name" value="UBX_dom"/>
</dbReference>
<dbReference type="PANTHER" id="PTHR46340:SF1">
    <property type="entry name" value="UBX DOMAIN-CONTAINING PROTEIN 1"/>
    <property type="match status" value="1"/>
</dbReference>
<dbReference type="Pfam" id="PF00789">
    <property type="entry name" value="UBX"/>
    <property type="match status" value="1"/>
</dbReference>
<dbReference type="CDD" id="cd01767">
    <property type="entry name" value="UBX"/>
    <property type="match status" value="1"/>
</dbReference>
<dbReference type="EMBL" id="KQ086376">
    <property type="protein sequence ID" value="KLO05040.1"/>
    <property type="molecule type" value="Genomic_DNA"/>
</dbReference>
<feature type="region of interest" description="Disordered" evidence="4">
    <location>
        <begin position="163"/>
        <end position="182"/>
    </location>
</feature>
<feature type="region of interest" description="Disordered" evidence="4">
    <location>
        <begin position="202"/>
        <end position="286"/>
    </location>
</feature>
<dbReference type="PROSITE" id="PS00028">
    <property type="entry name" value="ZINC_FINGER_C2H2_1"/>
    <property type="match status" value="1"/>
</dbReference>
<dbReference type="FunCoup" id="A0A0H2QZU9">
    <property type="interactions" value="142"/>
</dbReference>
<keyword evidence="2" id="KW-0963">Cytoplasm</keyword>
<evidence type="ECO:0000256" key="2">
    <source>
        <dbReference type="ARBA" id="ARBA00022490"/>
    </source>
</evidence>
<feature type="compositionally biased region" description="Gly residues" evidence="4">
    <location>
        <begin position="56"/>
        <end position="66"/>
    </location>
</feature>
<dbReference type="GO" id="GO:0031397">
    <property type="term" value="P:negative regulation of protein ubiquitination"/>
    <property type="evidence" value="ECO:0007669"/>
    <property type="project" value="TreeGrafter"/>
</dbReference>
<evidence type="ECO:0000259" key="6">
    <source>
        <dbReference type="PROSITE" id="PS50033"/>
    </source>
</evidence>
<feature type="compositionally biased region" description="Basic and acidic residues" evidence="4">
    <location>
        <begin position="227"/>
        <end position="248"/>
    </location>
</feature>
<dbReference type="InterPro" id="IPR009060">
    <property type="entry name" value="UBA-like_sf"/>
</dbReference>
<dbReference type="GO" id="GO:1903094">
    <property type="term" value="P:negative regulation of protein K48-linked deubiquitination"/>
    <property type="evidence" value="ECO:0007669"/>
    <property type="project" value="TreeGrafter"/>
</dbReference>
<dbReference type="PANTHER" id="PTHR46340">
    <property type="entry name" value="UBX DOMAIN-CONTAINING PROTEIN 1"/>
    <property type="match status" value="1"/>
</dbReference>
<comment type="subcellular location">
    <subcellularLocation>
        <location evidence="1">Cytoplasm</location>
    </subcellularLocation>
</comment>
<evidence type="ECO:0000256" key="1">
    <source>
        <dbReference type="ARBA" id="ARBA00004496"/>
    </source>
</evidence>
<feature type="compositionally biased region" description="Low complexity" evidence="4">
    <location>
        <begin position="254"/>
        <end position="269"/>
    </location>
</feature>
<dbReference type="PROSITE" id="PS50033">
    <property type="entry name" value="UBX"/>
    <property type="match status" value="1"/>
</dbReference>
<dbReference type="InterPro" id="IPR013087">
    <property type="entry name" value="Znf_C2H2_type"/>
</dbReference>
<reference evidence="7 8" key="1">
    <citation type="submission" date="2015-04" db="EMBL/GenBank/DDBJ databases">
        <title>Complete genome sequence of Schizopora paradoxa KUC8140, a cosmopolitan wood degrader in East Asia.</title>
        <authorList>
            <consortium name="DOE Joint Genome Institute"/>
            <person name="Min B."/>
            <person name="Park H."/>
            <person name="Jang Y."/>
            <person name="Kim J.-J."/>
            <person name="Kim K.H."/>
            <person name="Pangilinan J."/>
            <person name="Lipzen A."/>
            <person name="Riley R."/>
            <person name="Grigoriev I.V."/>
            <person name="Spatafora J.W."/>
            <person name="Choi I.-G."/>
        </authorList>
    </citation>
    <scope>NUCLEOTIDE SEQUENCE [LARGE SCALE GENOMIC DNA]</scope>
    <source>
        <strain evidence="7 8">KUC8140</strain>
    </source>
</reference>
<dbReference type="Proteomes" id="UP000053477">
    <property type="component" value="Unassembled WGS sequence"/>
</dbReference>
<feature type="domain" description="UBX" evidence="6">
    <location>
        <begin position="276"/>
        <end position="356"/>
    </location>
</feature>
<dbReference type="GO" id="GO:0036435">
    <property type="term" value="F:K48-linked polyubiquitin modification-dependent protein binding"/>
    <property type="evidence" value="ECO:0007669"/>
    <property type="project" value="TreeGrafter"/>
</dbReference>
<feature type="domain" description="UBA" evidence="5">
    <location>
        <begin position="6"/>
        <end position="40"/>
    </location>
</feature>
<feature type="region of interest" description="Disordered" evidence="4">
    <location>
        <begin position="34"/>
        <end position="77"/>
    </location>
</feature>
<dbReference type="STRING" id="27342.A0A0H2QZU9"/>
<dbReference type="GO" id="GO:0032435">
    <property type="term" value="P:negative regulation of proteasomal ubiquitin-dependent protein catabolic process"/>
    <property type="evidence" value="ECO:0007669"/>
    <property type="project" value="TreeGrafter"/>
</dbReference>
<sequence length="357" mass="37768">MPTDREQLLDMGFEEARVDWALRATKNSGLQSAMDHLIGHGDDPIPDPSAQSASSGIGGGGGGGAGDPMDEDDEDAEALRAALGKQGGLAAAAAAASAAAEGADAKSIKCSQCDKIFKNTALANFHAEKSGHDQFEESTEEIKPLTEEEKKAKLEELRTKLAEKRAGKAKVEAEEHKANEAIRRKGGKDIGVLREEMKVKESIKAAEQARKDKLDDAKAKAAIKAQIEADKRERAEKIAREKALREGKAPPPTAASTSTTTTATTSSSAGGEGTQREHKDARLQIRLSGGGQPIVVTLPSESTLQDVAEHVVSQSPAVDPSVVTFTRQFPRKLFARSEFSQSLKDLGLVPSAVLIAS</sequence>
<keyword evidence="8" id="KW-1185">Reference proteome</keyword>